<keyword evidence="7" id="KW-0326">Glycosidase</keyword>
<evidence type="ECO:0000256" key="3">
    <source>
        <dbReference type="ARBA" id="ARBA00012601"/>
    </source>
</evidence>
<dbReference type="InterPro" id="IPR036908">
    <property type="entry name" value="RlpA-like_sf"/>
</dbReference>
<dbReference type="SUPFAM" id="SSF50685">
    <property type="entry name" value="Barwin-like endoglucanases"/>
    <property type="match status" value="1"/>
</dbReference>
<keyword evidence="6" id="KW-0119">Carbohydrate metabolism</keyword>
<evidence type="ECO:0000256" key="6">
    <source>
        <dbReference type="ARBA" id="ARBA00023277"/>
    </source>
</evidence>
<evidence type="ECO:0000256" key="8">
    <source>
        <dbReference type="ARBA" id="ARBA00023326"/>
    </source>
</evidence>
<evidence type="ECO:0000256" key="7">
    <source>
        <dbReference type="ARBA" id="ARBA00023295"/>
    </source>
</evidence>
<dbReference type="PANTHER" id="PTHR39730">
    <property type="entry name" value="ENDOGLUCANASE 1"/>
    <property type="match status" value="1"/>
</dbReference>
<dbReference type="InterPro" id="IPR052288">
    <property type="entry name" value="GH45_Enzymes"/>
</dbReference>
<dbReference type="Pfam" id="PF02015">
    <property type="entry name" value="Glyco_hydro_45"/>
    <property type="match status" value="1"/>
</dbReference>
<feature type="domain" description="Glycosyl hydrolases family 45 active site" evidence="10">
    <location>
        <begin position="34"/>
        <end position="236"/>
    </location>
</feature>
<dbReference type="RefSeq" id="XP_050500133.1">
    <property type="nucleotide sequence ID" value="XM_050644176.1"/>
</dbReference>
<dbReference type="EC" id="3.2.1.4" evidence="3"/>
<keyword evidence="5" id="KW-0136">Cellulose degradation</keyword>
<feature type="chain" id="PRO_5045469469" description="cellulase" evidence="9">
    <location>
        <begin position="21"/>
        <end position="239"/>
    </location>
</feature>
<reference evidence="11" key="1">
    <citation type="submission" date="2025-05" db="UniProtKB">
        <authorList>
            <consortium name="EnsemblMetazoa"/>
        </authorList>
    </citation>
    <scope>IDENTIFICATION</scope>
</reference>
<keyword evidence="12" id="KW-1185">Reference proteome</keyword>
<sequence length="239" mass="25971">MIFIIFSLLAFVGLAPSIDALELTPVEGGLSGNGSTSRYWDCCKPACAWPSNVPHSPRPVTSCKADGITPINPDAMSGCENGTAYTCTNQQPFIVNQTYGYGFAAAYLIGGPSTNNFCCACFLLNFTDQIKYKHMVVQVTNSGTNFDKNEFVIALPGSGVGDHPEGCHDQWNAPWTGWGDQYGGVHMRSECVTLLPEELQEGCKFRFDFMETAANPLVSFQQVVCPDELVKISGCRIPE</sequence>
<evidence type="ECO:0000256" key="4">
    <source>
        <dbReference type="ARBA" id="ARBA00022801"/>
    </source>
</evidence>
<keyword evidence="8" id="KW-0624">Polysaccharide degradation</keyword>
<evidence type="ECO:0000313" key="12">
    <source>
        <dbReference type="Proteomes" id="UP001652700"/>
    </source>
</evidence>
<dbReference type="EnsemblMetazoa" id="XM_050644176.1">
    <property type="protein sequence ID" value="XP_050500133.1"/>
    <property type="gene ID" value="LOC126880358"/>
</dbReference>
<organism evidence="11 12">
    <name type="scientific">Diabrotica virgifera virgifera</name>
    <name type="common">western corn rootworm</name>
    <dbReference type="NCBI Taxonomy" id="50390"/>
    <lineage>
        <taxon>Eukaryota</taxon>
        <taxon>Metazoa</taxon>
        <taxon>Ecdysozoa</taxon>
        <taxon>Arthropoda</taxon>
        <taxon>Hexapoda</taxon>
        <taxon>Insecta</taxon>
        <taxon>Pterygota</taxon>
        <taxon>Neoptera</taxon>
        <taxon>Endopterygota</taxon>
        <taxon>Coleoptera</taxon>
        <taxon>Polyphaga</taxon>
        <taxon>Cucujiformia</taxon>
        <taxon>Chrysomeloidea</taxon>
        <taxon>Chrysomelidae</taxon>
        <taxon>Galerucinae</taxon>
        <taxon>Diabroticina</taxon>
        <taxon>Diabroticites</taxon>
        <taxon>Diabrotica</taxon>
    </lineage>
</organism>
<comment type="catalytic activity">
    <reaction evidence="1">
        <text>Endohydrolysis of (1-&gt;4)-beta-D-glucosidic linkages in cellulose, lichenin and cereal beta-D-glucans.</text>
        <dbReference type="EC" id="3.2.1.4"/>
    </reaction>
</comment>
<dbReference type="GeneID" id="126880358"/>
<keyword evidence="4" id="KW-0378">Hydrolase</keyword>
<keyword evidence="9" id="KW-0732">Signal</keyword>
<evidence type="ECO:0000256" key="9">
    <source>
        <dbReference type="SAM" id="SignalP"/>
    </source>
</evidence>
<dbReference type="PANTHER" id="PTHR39730:SF1">
    <property type="entry name" value="ENDOGLUCANASE 1"/>
    <property type="match status" value="1"/>
</dbReference>
<dbReference type="InterPro" id="IPR000334">
    <property type="entry name" value="Glyco_hydro_45"/>
</dbReference>
<feature type="signal peptide" evidence="9">
    <location>
        <begin position="1"/>
        <end position="20"/>
    </location>
</feature>
<comment type="similarity">
    <text evidence="2">Belongs to the glycosyl hydrolase 45 (cellulase K) family.</text>
</comment>
<dbReference type="Gene3D" id="2.40.40.10">
    <property type="entry name" value="RlpA-like domain"/>
    <property type="match status" value="1"/>
</dbReference>
<evidence type="ECO:0000259" key="10">
    <source>
        <dbReference type="Pfam" id="PF02015"/>
    </source>
</evidence>
<evidence type="ECO:0000256" key="2">
    <source>
        <dbReference type="ARBA" id="ARBA00007793"/>
    </source>
</evidence>
<evidence type="ECO:0000313" key="11">
    <source>
        <dbReference type="EnsemblMetazoa" id="XP_050500133.1"/>
    </source>
</evidence>
<evidence type="ECO:0000256" key="1">
    <source>
        <dbReference type="ARBA" id="ARBA00000966"/>
    </source>
</evidence>
<name>A0ABM5JQB7_DIAVI</name>
<dbReference type="Proteomes" id="UP001652700">
    <property type="component" value="Unplaced"/>
</dbReference>
<proteinExistence type="inferred from homology"/>
<accession>A0ABM5JQB7</accession>
<evidence type="ECO:0000256" key="5">
    <source>
        <dbReference type="ARBA" id="ARBA00023001"/>
    </source>
</evidence>
<protein>
    <recommendedName>
        <fullName evidence="3">cellulase</fullName>
        <ecNumber evidence="3">3.2.1.4</ecNumber>
    </recommendedName>
</protein>